<dbReference type="AlphaFoldDB" id="A0A124IDI8"/>
<accession>A0A124IDI8</accession>
<dbReference type="GO" id="GO:0008831">
    <property type="term" value="F:dTDP-4-dehydrorhamnose reductase activity"/>
    <property type="evidence" value="ECO:0007669"/>
    <property type="project" value="UniProtKB-EC"/>
</dbReference>
<dbReference type="InterPro" id="IPR036291">
    <property type="entry name" value="NAD(P)-bd_dom_sf"/>
</dbReference>
<evidence type="ECO:0000259" key="3">
    <source>
        <dbReference type="Pfam" id="PF04321"/>
    </source>
</evidence>
<sequence length="293" mass="30775">MTGAWLVTGAGGMLGQDVVARLAGTAGEPVVALERRSLDITDAAAVHEAVAAHRPAVVVNCAAWTAVDAAESQEAPATRTNADGARHLAAACARSGATLLQMSTDYVFSGDRVTPYPEDHPTKPRTAYGRSKLAGEQAVRELLPDTGLVVRTAWLYGAGGRSFVRAMSGLAAGDGTVDVVDDQYGQPTWSADLAALLIRLGRAARQGAVPPGVYHGTSAGQASWYELAREVFLLLGADPERVRPTRGADLGRAAPRPAYTVLGHGLWETTGIQPLRHWREALAQALPVLSREG</sequence>
<dbReference type="NCBIfam" id="TIGR01214">
    <property type="entry name" value="rmlD"/>
    <property type="match status" value="1"/>
</dbReference>
<dbReference type="EC" id="1.1.1.133" evidence="2"/>
<dbReference type="PANTHER" id="PTHR10491">
    <property type="entry name" value="DTDP-4-DEHYDRORHAMNOSE REDUCTASE"/>
    <property type="match status" value="1"/>
</dbReference>
<gene>
    <name evidence="4" type="ORF">AQJ91_42095</name>
</gene>
<dbReference type="PANTHER" id="PTHR10491:SF4">
    <property type="entry name" value="METHIONINE ADENOSYLTRANSFERASE 2 SUBUNIT BETA"/>
    <property type="match status" value="1"/>
</dbReference>
<feature type="domain" description="RmlD-like substrate binding" evidence="3">
    <location>
        <begin position="6"/>
        <end position="286"/>
    </location>
</feature>
<organism evidence="4 5">
    <name type="scientific">Streptomyces dysideae</name>
    <dbReference type="NCBI Taxonomy" id="909626"/>
    <lineage>
        <taxon>Bacteria</taxon>
        <taxon>Bacillati</taxon>
        <taxon>Actinomycetota</taxon>
        <taxon>Actinomycetes</taxon>
        <taxon>Kitasatosporales</taxon>
        <taxon>Streptomycetaceae</taxon>
        <taxon>Streptomyces</taxon>
    </lineage>
</organism>
<name>A0A124IDI8_9ACTN</name>
<comment type="similarity">
    <text evidence="1 2">Belongs to the dTDP-4-dehydrorhamnose reductase family.</text>
</comment>
<dbReference type="Gene3D" id="3.90.25.10">
    <property type="entry name" value="UDP-galactose 4-epimerase, domain 1"/>
    <property type="match status" value="1"/>
</dbReference>
<dbReference type="InterPro" id="IPR005913">
    <property type="entry name" value="dTDP_dehydrorham_reduct"/>
</dbReference>
<keyword evidence="2" id="KW-0521">NADP</keyword>
<keyword evidence="5" id="KW-1185">Reference proteome</keyword>
<dbReference type="Proteomes" id="UP000053260">
    <property type="component" value="Unassembled WGS sequence"/>
</dbReference>
<proteinExistence type="inferred from homology"/>
<comment type="caution">
    <text evidence="4">The sequence shown here is derived from an EMBL/GenBank/DDBJ whole genome shotgun (WGS) entry which is preliminary data.</text>
</comment>
<evidence type="ECO:0000256" key="1">
    <source>
        <dbReference type="ARBA" id="ARBA00010944"/>
    </source>
</evidence>
<comment type="function">
    <text evidence="2">Catalyzes the reduction of dTDP-6-deoxy-L-lyxo-4-hexulose to yield dTDP-L-rhamnose.</text>
</comment>
<evidence type="ECO:0000256" key="2">
    <source>
        <dbReference type="RuleBase" id="RU364082"/>
    </source>
</evidence>
<dbReference type="CDD" id="cd05254">
    <property type="entry name" value="dTDP_HR_like_SDR_e"/>
    <property type="match status" value="1"/>
</dbReference>
<dbReference type="Gene3D" id="3.40.50.720">
    <property type="entry name" value="NAD(P)-binding Rossmann-like Domain"/>
    <property type="match status" value="1"/>
</dbReference>
<dbReference type="GO" id="GO:0019305">
    <property type="term" value="P:dTDP-rhamnose biosynthetic process"/>
    <property type="evidence" value="ECO:0007669"/>
    <property type="project" value="UniProtKB-UniPathway"/>
</dbReference>
<dbReference type="STRING" id="909626.AQJ91_42095"/>
<dbReference type="EMBL" id="LMXB01000117">
    <property type="protein sequence ID" value="KUO15291.1"/>
    <property type="molecule type" value="Genomic_DNA"/>
</dbReference>
<dbReference type="RefSeq" id="WP_067033432.1">
    <property type="nucleotide sequence ID" value="NZ_KQ949119.1"/>
</dbReference>
<dbReference type="InterPro" id="IPR029903">
    <property type="entry name" value="RmlD-like-bd"/>
</dbReference>
<dbReference type="OrthoDB" id="9803892at2"/>
<protein>
    <recommendedName>
        <fullName evidence="2">dTDP-4-dehydrorhamnose reductase</fullName>
        <ecNumber evidence="2">1.1.1.133</ecNumber>
    </recommendedName>
</protein>
<evidence type="ECO:0000313" key="5">
    <source>
        <dbReference type="Proteomes" id="UP000053260"/>
    </source>
</evidence>
<evidence type="ECO:0000313" key="4">
    <source>
        <dbReference type="EMBL" id="KUO15291.1"/>
    </source>
</evidence>
<dbReference type="GO" id="GO:0005829">
    <property type="term" value="C:cytosol"/>
    <property type="evidence" value="ECO:0007669"/>
    <property type="project" value="TreeGrafter"/>
</dbReference>
<keyword evidence="2" id="KW-0560">Oxidoreductase</keyword>
<comment type="pathway">
    <text evidence="2">Carbohydrate biosynthesis; dTDP-L-rhamnose biosynthesis.</text>
</comment>
<reference evidence="4 5" key="1">
    <citation type="submission" date="2015-10" db="EMBL/GenBank/DDBJ databases">
        <title>Draft genome sequence of Streptomyces sp. RV15, isolated from a marine sponge.</title>
        <authorList>
            <person name="Ruckert C."/>
            <person name="Abdelmohsen U.R."/>
            <person name="Winkler A."/>
            <person name="Hentschel U."/>
            <person name="Kalinowski J."/>
            <person name="Kampfer P."/>
            <person name="Glaeser S."/>
        </authorList>
    </citation>
    <scope>NUCLEOTIDE SEQUENCE [LARGE SCALE GENOMIC DNA]</scope>
    <source>
        <strain evidence="4 5">RV15</strain>
    </source>
</reference>
<dbReference type="SUPFAM" id="SSF51735">
    <property type="entry name" value="NAD(P)-binding Rossmann-fold domains"/>
    <property type="match status" value="1"/>
</dbReference>
<dbReference type="Pfam" id="PF04321">
    <property type="entry name" value="RmlD_sub_bind"/>
    <property type="match status" value="1"/>
</dbReference>
<dbReference type="UniPathway" id="UPA00124"/>